<dbReference type="EMBL" id="CP025334">
    <property type="protein sequence ID" value="AZT95881.1"/>
    <property type="molecule type" value="Genomic_DNA"/>
</dbReference>
<dbReference type="PANTHER" id="PTHR32494">
    <property type="entry name" value="ALLANTOATE DEIMINASE-RELATED"/>
    <property type="match status" value="1"/>
</dbReference>
<evidence type="ECO:0000256" key="3">
    <source>
        <dbReference type="PIRSR" id="PIRSR001235-1"/>
    </source>
</evidence>
<dbReference type="InterPro" id="IPR036264">
    <property type="entry name" value="Bact_exopeptidase_dim_dom"/>
</dbReference>
<dbReference type="PIRSF" id="PIRSF001235">
    <property type="entry name" value="Amidase_carbamoylase"/>
    <property type="match status" value="1"/>
</dbReference>
<dbReference type="GO" id="GO:0016813">
    <property type="term" value="F:hydrolase activity, acting on carbon-nitrogen (but not peptide) bonds, in linear amidines"/>
    <property type="evidence" value="ECO:0007669"/>
    <property type="project" value="InterPro"/>
</dbReference>
<gene>
    <name evidence="5" type="ORF">CXR27_01795</name>
</gene>
<reference evidence="5 6" key="2">
    <citation type="submission" date="2019-01" db="EMBL/GenBank/DDBJ databases">
        <title>Comparative genomic analysis of Brevibacterium aurantiacum sheds light on its evolution and its adaptation to smear-ripened cheeses.</title>
        <authorList>
            <person name="Moineau S."/>
        </authorList>
    </citation>
    <scope>NUCLEOTIDE SEQUENCE [LARGE SCALE GENOMIC DNA]</scope>
    <source>
        <strain evidence="5 6">SMQ-1420</strain>
    </source>
</reference>
<evidence type="ECO:0000256" key="2">
    <source>
        <dbReference type="ARBA" id="ARBA00022801"/>
    </source>
</evidence>
<dbReference type="RefSeq" id="WP_127361803.1">
    <property type="nucleotide sequence ID" value="NZ_CP025334.1"/>
</dbReference>
<comment type="cofactor">
    <cofactor evidence="3">
        <name>Zn(2+)</name>
        <dbReference type="ChEBI" id="CHEBI:29105"/>
    </cofactor>
    <text evidence="3">Binds 2 Zn(2+) ions per subunit.</text>
</comment>
<name>A0A3T0DLA8_BREAU</name>
<feature type="binding site" evidence="3">
    <location>
        <position position="119"/>
    </location>
    <ligand>
        <name>Zn(2+)</name>
        <dbReference type="ChEBI" id="CHEBI:29105"/>
        <label>1</label>
    </ligand>
</feature>
<sequence>MTEPSSRPSTVRDVSDRSPSLPAASDASSTASDSAAESTPASSSDAAFLTDFHHVAAIGATDNDGVDRQALTVEDKQTRDWMRGWAEGNGFEVRVDAIGNMFACLELVPEAPYVLIGSHLDSQPLGGRFDGAYGVIAALFAALRVKENVAESGQKPRFNIAVVNWFNEEGGRFAPSIMGSSVYAGLFDLDEMLAVEDLQGTSVAEALAAIGYDGTDTPPEAISYAEIHIEQGRILEREATDIGVVESSWYTQKLDIDVLGEQSHTGATAMADRHDALVAGSKIVLAVADVVNEFADEALVSSVGQHVVEPNSPIVVPRRVHMVADLRSSDPDIVKAARDSLHQQIANIALEHDITIKVEDFDVRGKLYFPETGVELAEKAVANEGLSIRRLETMAGHDSVAMNHRVPAVMMFVPSVDGVSHCEREFTTDEDMIRGLGVLTSVATELVNGELSEEREGDVWVGQSVAEARA</sequence>
<feature type="binding site" evidence="3">
    <location>
        <position position="130"/>
    </location>
    <ligand>
        <name>Zn(2+)</name>
        <dbReference type="ChEBI" id="CHEBI:29105"/>
        <label>1</label>
    </ligand>
</feature>
<dbReference type="Proteomes" id="UP000282731">
    <property type="component" value="Chromosome"/>
</dbReference>
<dbReference type="AlphaFoldDB" id="A0A3T0DLA8"/>
<feature type="binding site" evidence="3">
    <location>
        <position position="169"/>
    </location>
    <ligand>
        <name>Zn(2+)</name>
        <dbReference type="ChEBI" id="CHEBI:29105"/>
        <label>2</label>
    </ligand>
</feature>
<feature type="binding site" evidence="3">
    <location>
        <position position="228"/>
    </location>
    <ligand>
        <name>Zn(2+)</name>
        <dbReference type="ChEBI" id="CHEBI:29105"/>
        <label>1</label>
    </ligand>
</feature>
<dbReference type="InterPro" id="IPR002933">
    <property type="entry name" value="Peptidase_M20"/>
</dbReference>
<reference evidence="5 6" key="1">
    <citation type="submission" date="2017-12" db="EMBL/GenBank/DDBJ databases">
        <authorList>
            <person name="Levesque S."/>
        </authorList>
    </citation>
    <scope>NUCLEOTIDE SEQUENCE [LARGE SCALE GENOMIC DNA]</scope>
    <source>
        <strain evidence="5 6">SMQ-1420</strain>
    </source>
</reference>
<keyword evidence="3" id="KW-0862">Zinc</keyword>
<evidence type="ECO:0000313" key="6">
    <source>
        <dbReference type="Proteomes" id="UP000282731"/>
    </source>
</evidence>
<organism evidence="5 6">
    <name type="scientific">Brevibacterium aurantiacum</name>
    <dbReference type="NCBI Taxonomy" id="273384"/>
    <lineage>
        <taxon>Bacteria</taxon>
        <taxon>Bacillati</taxon>
        <taxon>Actinomycetota</taxon>
        <taxon>Actinomycetes</taxon>
        <taxon>Micrococcales</taxon>
        <taxon>Brevibacteriaceae</taxon>
        <taxon>Brevibacterium</taxon>
    </lineage>
</organism>
<evidence type="ECO:0000313" key="5">
    <source>
        <dbReference type="EMBL" id="AZT95881.1"/>
    </source>
</evidence>
<dbReference type="Gene3D" id="3.30.70.360">
    <property type="match status" value="1"/>
</dbReference>
<dbReference type="NCBIfam" id="TIGR01879">
    <property type="entry name" value="hydantase"/>
    <property type="match status" value="1"/>
</dbReference>
<protein>
    <submittedName>
        <fullName evidence="5">Zn-dependent hydrolase</fullName>
    </submittedName>
</protein>
<evidence type="ECO:0000256" key="4">
    <source>
        <dbReference type="SAM" id="MobiDB-lite"/>
    </source>
</evidence>
<proteinExistence type="inferred from homology"/>
<dbReference type="CDD" id="cd03884">
    <property type="entry name" value="M20_bAS"/>
    <property type="match status" value="1"/>
</dbReference>
<evidence type="ECO:0000256" key="1">
    <source>
        <dbReference type="ARBA" id="ARBA00006153"/>
    </source>
</evidence>
<comment type="similarity">
    <text evidence="1">Belongs to the peptidase M20 family.</text>
</comment>
<dbReference type="Pfam" id="PF01546">
    <property type="entry name" value="Peptidase_M20"/>
    <property type="match status" value="1"/>
</dbReference>
<dbReference type="GO" id="GO:0046872">
    <property type="term" value="F:metal ion binding"/>
    <property type="evidence" value="ECO:0007669"/>
    <property type="project" value="UniProtKB-KW"/>
</dbReference>
<dbReference type="SUPFAM" id="SSF55031">
    <property type="entry name" value="Bacterial exopeptidase dimerisation domain"/>
    <property type="match status" value="1"/>
</dbReference>
<accession>A0A3T0DLA8</accession>
<feature type="region of interest" description="Disordered" evidence="4">
    <location>
        <begin position="1"/>
        <end position="42"/>
    </location>
</feature>
<dbReference type="InterPro" id="IPR010158">
    <property type="entry name" value="Amidase_Cbmase"/>
</dbReference>
<dbReference type="Gene3D" id="3.40.630.10">
    <property type="entry name" value="Zn peptidases"/>
    <property type="match status" value="1"/>
</dbReference>
<dbReference type="SUPFAM" id="SSF53187">
    <property type="entry name" value="Zn-dependent exopeptidases"/>
    <property type="match status" value="1"/>
</dbReference>
<keyword evidence="2 5" id="KW-0378">Hydrolase</keyword>
<feature type="binding site" evidence="3">
    <location>
        <position position="130"/>
    </location>
    <ligand>
        <name>Zn(2+)</name>
        <dbReference type="ChEBI" id="CHEBI:29105"/>
        <label>2</label>
    </ligand>
</feature>
<feature type="binding site" evidence="3">
    <location>
        <position position="421"/>
    </location>
    <ligand>
        <name>Zn(2+)</name>
        <dbReference type="ChEBI" id="CHEBI:29105"/>
        <label>2</label>
    </ligand>
</feature>
<feature type="compositionally biased region" description="Low complexity" evidence="4">
    <location>
        <begin position="17"/>
        <end position="42"/>
    </location>
</feature>
<dbReference type="NCBIfam" id="NF006772">
    <property type="entry name" value="PRK09290.2-1"/>
    <property type="match status" value="1"/>
</dbReference>
<dbReference type="PANTHER" id="PTHR32494:SF5">
    <property type="entry name" value="ALLANTOATE AMIDOHYDROLASE"/>
    <property type="match status" value="1"/>
</dbReference>
<keyword evidence="3" id="KW-0479">Metal-binding</keyword>